<evidence type="ECO:0000313" key="2">
    <source>
        <dbReference type="EMBL" id="KAG0290043.1"/>
    </source>
</evidence>
<evidence type="ECO:0008006" key="4">
    <source>
        <dbReference type="Google" id="ProtNLM"/>
    </source>
</evidence>
<sequence>MTTPCLSQLHHTLIRSSSGARTAFRVFSSGTHSLYSRAKNSSANAPTLTAGSGTTNPWKKASNNSSGPYVPPPNSVLAYVGPYAASLRQCKSVAFVFGACGCIAVPSTLLLGNTEHLLAIMAGAASLSPSILLHALFRNEVTKIHVQGSVSTKTAAPAVTVSTKDALKLTFEKLNWRGVPLPSQVLSTNVFVQSENDKSVTWTTTSAITPISAAKSSSRQSPKVPSGAAAQAQVPRKETYRVNKRMMLSNPSFSFVMDQIEHQSRLSHGKATQS</sequence>
<name>A0ABQ7K342_9FUNG</name>
<gene>
    <name evidence="2" type="ORF">BGZ96_006482</name>
</gene>
<accession>A0ABQ7K342</accession>
<proteinExistence type="predicted"/>
<evidence type="ECO:0000256" key="1">
    <source>
        <dbReference type="SAM" id="MobiDB-lite"/>
    </source>
</evidence>
<protein>
    <recommendedName>
        <fullName evidence="4">Transmembrane protein</fullName>
    </recommendedName>
</protein>
<feature type="region of interest" description="Disordered" evidence="1">
    <location>
        <begin position="43"/>
        <end position="66"/>
    </location>
</feature>
<organism evidence="2 3">
    <name type="scientific">Linnemannia gamsii</name>
    <dbReference type="NCBI Taxonomy" id="64522"/>
    <lineage>
        <taxon>Eukaryota</taxon>
        <taxon>Fungi</taxon>
        <taxon>Fungi incertae sedis</taxon>
        <taxon>Mucoromycota</taxon>
        <taxon>Mortierellomycotina</taxon>
        <taxon>Mortierellomycetes</taxon>
        <taxon>Mortierellales</taxon>
        <taxon>Mortierellaceae</taxon>
        <taxon>Linnemannia</taxon>
    </lineage>
</organism>
<comment type="caution">
    <text evidence="2">The sequence shown here is derived from an EMBL/GenBank/DDBJ whole genome shotgun (WGS) entry which is preliminary data.</text>
</comment>
<evidence type="ECO:0000313" key="3">
    <source>
        <dbReference type="Proteomes" id="UP001194696"/>
    </source>
</evidence>
<keyword evidence="3" id="KW-1185">Reference proteome</keyword>
<reference evidence="2 3" key="1">
    <citation type="journal article" date="2020" name="Fungal Divers.">
        <title>Resolving the Mortierellaceae phylogeny through synthesis of multi-gene phylogenetics and phylogenomics.</title>
        <authorList>
            <person name="Vandepol N."/>
            <person name="Liber J."/>
            <person name="Desiro A."/>
            <person name="Na H."/>
            <person name="Kennedy M."/>
            <person name="Barry K."/>
            <person name="Grigoriev I.V."/>
            <person name="Miller A.N."/>
            <person name="O'Donnell K."/>
            <person name="Stajich J.E."/>
            <person name="Bonito G."/>
        </authorList>
    </citation>
    <scope>NUCLEOTIDE SEQUENCE [LARGE SCALE GENOMIC DNA]</scope>
    <source>
        <strain evidence="2 3">AD045</strain>
    </source>
</reference>
<dbReference type="Proteomes" id="UP001194696">
    <property type="component" value="Unassembled WGS sequence"/>
</dbReference>
<feature type="region of interest" description="Disordered" evidence="1">
    <location>
        <begin position="211"/>
        <end position="238"/>
    </location>
</feature>
<dbReference type="EMBL" id="JAAAIM010000313">
    <property type="protein sequence ID" value="KAG0290043.1"/>
    <property type="molecule type" value="Genomic_DNA"/>
</dbReference>